<reference evidence="2 3" key="1">
    <citation type="submission" date="2015-09" db="EMBL/GenBank/DDBJ databases">
        <title>Sorangium comparison.</title>
        <authorList>
            <person name="Zaburannyi N."/>
            <person name="Bunk B."/>
            <person name="Overmann J."/>
            <person name="Mueller R."/>
        </authorList>
    </citation>
    <scope>NUCLEOTIDE SEQUENCE [LARGE SCALE GENOMIC DNA]</scope>
    <source>
        <strain evidence="2 3">So ceGT47</strain>
    </source>
</reference>
<evidence type="ECO:0000259" key="1">
    <source>
        <dbReference type="Pfam" id="PF14346"/>
    </source>
</evidence>
<feature type="domain" description="DUF4398" evidence="1">
    <location>
        <begin position="37"/>
        <end position="102"/>
    </location>
</feature>
<evidence type="ECO:0000313" key="2">
    <source>
        <dbReference type="EMBL" id="AUX23688.1"/>
    </source>
</evidence>
<dbReference type="Gene3D" id="1.20.1270.390">
    <property type="match status" value="1"/>
</dbReference>
<evidence type="ECO:0000313" key="3">
    <source>
        <dbReference type="Proteomes" id="UP000295781"/>
    </source>
</evidence>
<dbReference type="Pfam" id="PF14346">
    <property type="entry name" value="DUF4398"/>
    <property type="match status" value="1"/>
</dbReference>
<sequence length="108" mass="11351">MTTHGRRFGTLISGAGLVLAAALTGGCGGTIYAFTANSASSKLETAEALGAEKYAPYEYYTAREHLWKAREEAAAADYGDAIDFADVAEEYADKAINLAKQAHEGAGR</sequence>
<gene>
    <name evidence="2" type="ORF">SOCEGT47_042160</name>
</gene>
<dbReference type="EMBL" id="CP012670">
    <property type="protein sequence ID" value="AUX23688.1"/>
    <property type="molecule type" value="Genomic_DNA"/>
</dbReference>
<name>A0A4P2Q3W4_SORCE</name>
<dbReference type="AlphaFoldDB" id="A0A4P2Q3W4"/>
<organism evidence="2 3">
    <name type="scientific">Sorangium cellulosum</name>
    <name type="common">Polyangium cellulosum</name>
    <dbReference type="NCBI Taxonomy" id="56"/>
    <lineage>
        <taxon>Bacteria</taxon>
        <taxon>Pseudomonadati</taxon>
        <taxon>Myxococcota</taxon>
        <taxon>Polyangia</taxon>
        <taxon>Polyangiales</taxon>
        <taxon>Polyangiaceae</taxon>
        <taxon>Sorangium</taxon>
    </lineage>
</organism>
<accession>A0A4P2Q3W4</accession>
<dbReference type="OrthoDB" id="5517228at2"/>
<protein>
    <recommendedName>
        <fullName evidence="1">DUF4398 domain-containing protein</fullName>
    </recommendedName>
</protein>
<proteinExistence type="predicted"/>
<dbReference type="PROSITE" id="PS51257">
    <property type="entry name" value="PROKAR_LIPOPROTEIN"/>
    <property type="match status" value="1"/>
</dbReference>
<dbReference type="Proteomes" id="UP000295781">
    <property type="component" value="Chromosome"/>
</dbReference>
<dbReference type="InterPro" id="IPR025511">
    <property type="entry name" value="DUF4398"/>
</dbReference>